<keyword evidence="3" id="KW-1185">Reference proteome</keyword>
<dbReference type="EMBL" id="QLYX01000008">
    <property type="protein sequence ID" value="RAY13827.1"/>
    <property type="molecule type" value="Genomic_DNA"/>
</dbReference>
<sequence length="82" mass="8989">MDAAKAGSRQIAEITSKTPEGVTSVEPTEDGWLVEVEMLEDGRIPSASDILASYEIELDLDGSLVAYRRTQRYSRGRGKEVS</sequence>
<accession>A0A365H402</accession>
<proteinExistence type="predicted"/>
<dbReference type="OrthoDB" id="163447at2"/>
<protein>
    <submittedName>
        <fullName evidence="2">Gas vesicle protein</fullName>
    </submittedName>
</protein>
<dbReference type="Proteomes" id="UP000251891">
    <property type="component" value="Unassembled WGS sequence"/>
</dbReference>
<evidence type="ECO:0000256" key="1">
    <source>
        <dbReference type="SAM" id="MobiDB-lite"/>
    </source>
</evidence>
<dbReference type="GO" id="GO:0031412">
    <property type="term" value="P:gas vesicle organization"/>
    <property type="evidence" value="ECO:0007669"/>
    <property type="project" value="InterPro"/>
</dbReference>
<evidence type="ECO:0000313" key="3">
    <source>
        <dbReference type="Proteomes" id="UP000251891"/>
    </source>
</evidence>
<gene>
    <name evidence="2" type="ORF">DPM19_18245</name>
</gene>
<organism evidence="2 3">
    <name type="scientific">Actinomadura craniellae</name>
    <dbReference type="NCBI Taxonomy" id="2231787"/>
    <lineage>
        <taxon>Bacteria</taxon>
        <taxon>Bacillati</taxon>
        <taxon>Actinomycetota</taxon>
        <taxon>Actinomycetes</taxon>
        <taxon>Streptosporangiales</taxon>
        <taxon>Thermomonosporaceae</taxon>
        <taxon>Actinomadura</taxon>
    </lineage>
</organism>
<feature type="region of interest" description="Disordered" evidence="1">
    <location>
        <begin position="1"/>
        <end position="27"/>
    </location>
</feature>
<reference evidence="2 3" key="1">
    <citation type="submission" date="2018-06" db="EMBL/GenBank/DDBJ databases">
        <title>Actinomadura craniellae sp. nov. isolated from marine sponge Craniella sp.</title>
        <authorList>
            <person name="Li L."/>
            <person name="Xu Q.H."/>
            <person name="Lin H.W."/>
            <person name="Lu Y.H."/>
        </authorList>
    </citation>
    <scope>NUCLEOTIDE SEQUENCE [LARGE SCALE GENOMIC DNA]</scope>
    <source>
        <strain evidence="2 3">LHW63021</strain>
    </source>
</reference>
<comment type="caution">
    <text evidence="2">The sequence shown here is derived from an EMBL/GenBank/DDBJ whole genome shotgun (WGS) entry which is preliminary data.</text>
</comment>
<evidence type="ECO:0000313" key="2">
    <source>
        <dbReference type="EMBL" id="RAY13827.1"/>
    </source>
</evidence>
<dbReference type="AlphaFoldDB" id="A0A365H402"/>
<dbReference type="InterPro" id="IPR008634">
    <property type="entry name" value="Gas-vesicle_GvpO"/>
</dbReference>
<dbReference type="Pfam" id="PF05800">
    <property type="entry name" value="GvpO"/>
    <property type="match status" value="1"/>
</dbReference>
<name>A0A365H402_9ACTN</name>